<dbReference type="InterPro" id="IPR016537">
    <property type="entry name" value="UCP008159_ABC"/>
</dbReference>
<evidence type="ECO:0000256" key="1">
    <source>
        <dbReference type="SAM" id="SignalP"/>
    </source>
</evidence>
<reference evidence="2 3" key="1">
    <citation type="submission" date="2020-06" db="EMBL/GenBank/DDBJ databases">
        <title>Oricola thermophila sp. nov. isolated from a tidal sediments.</title>
        <authorList>
            <person name="Kwon K.K."/>
            <person name="Yang S.-H."/>
            <person name="Park M.-J."/>
        </authorList>
    </citation>
    <scope>NUCLEOTIDE SEQUENCE [LARGE SCALE GENOMIC DNA]</scope>
    <source>
        <strain evidence="2 3">MEBiC13590</strain>
    </source>
</reference>
<proteinExistence type="predicted"/>
<feature type="signal peptide" evidence="1">
    <location>
        <begin position="1"/>
        <end position="21"/>
    </location>
</feature>
<sequence length="220" mass="24147">MQSSTRRFACTAVLGALVASAAAGKVAAHPHVFAEARLEVAVAPDGQVEALRHVWRFDEMFSSTVMLEFDADTDNRLEEPELREIASVISESIAEFGYFQVITANGKDIGVKPVDDMKVLFDDGQMIIFFTTEPEEPIAITASPTFGVYDPTFYTAIDFYDDSNMVLEGAPKNCTRTMVVPDPDEAIAQNQATLTEAFFSDPTGNDLSKLLATRMEVNCR</sequence>
<keyword evidence="3" id="KW-1185">Reference proteome</keyword>
<name>A0A6N1VKM2_9HYPH</name>
<dbReference type="PROSITE" id="PS00018">
    <property type="entry name" value="EF_HAND_1"/>
    <property type="match status" value="1"/>
</dbReference>
<dbReference type="PIRSF" id="PIRSF008159">
    <property type="entry name" value="UCP008159_ABC"/>
    <property type="match status" value="1"/>
</dbReference>
<dbReference type="RefSeq" id="WP_175278216.1">
    <property type="nucleotide sequence ID" value="NZ_CP054836.1"/>
</dbReference>
<evidence type="ECO:0000313" key="3">
    <source>
        <dbReference type="Proteomes" id="UP000509367"/>
    </source>
</evidence>
<dbReference type="InterPro" id="IPR018247">
    <property type="entry name" value="EF_Hand_1_Ca_BS"/>
</dbReference>
<dbReference type="EMBL" id="CP054836">
    <property type="protein sequence ID" value="QKV20325.1"/>
    <property type="molecule type" value="Genomic_DNA"/>
</dbReference>
<dbReference type="AlphaFoldDB" id="A0A6N1VKM2"/>
<accession>A0A6N1VKM2</accession>
<dbReference type="KEGG" id="orm:HTY61_18660"/>
<dbReference type="Proteomes" id="UP000509367">
    <property type="component" value="Chromosome"/>
</dbReference>
<keyword evidence="1" id="KW-0732">Signal</keyword>
<gene>
    <name evidence="2" type="ORF">HTY61_18660</name>
</gene>
<dbReference type="InterPro" id="IPR010412">
    <property type="entry name" value="DUF1007"/>
</dbReference>
<organism evidence="2 3">
    <name type="scientific">Oricola thermophila</name>
    <dbReference type="NCBI Taxonomy" id="2742145"/>
    <lineage>
        <taxon>Bacteria</taxon>
        <taxon>Pseudomonadati</taxon>
        <taxon>Pseudomonadota</taxon>
        <taxon>Alphaproteobacteria</taxon>
        <taxon>Hyphomicrobiales</taxon>
        <taxon>Ahrensiaceae</taxon>
        <taxon>Oricola</taxon>
    </lineage>
</organism>
<evidence type="ECO:0000313" key="2">
    <source>
        <dbReference type="EMBL" id="QKV20325.1"/>
    </source>
</evidence>
<feature type="chain" id="PRO_5026991408" evidence="1">
    <location>
        <begin position="22"/>
        <end position="220"/>
    </location>
</feature>
<dbReference type="Pfam" id="PF06226">
    <property type="entry name" value="DUF1007"/>
    <property type="match status" value="1"/>
</dbReference>
<protein>
    <submittedName>
        <fullName evidence="2">DUF1007 family protein</fullName>
    </submittedName>
</protein>